<keyword evidence="3" id="KW-0378">Hydrolase</keyword>
<evidence type="ECO:0000256" key="4">
    <source>
        <dbReference type="ARBA" id="ARBA00022917"/>
    </source>
</evidence>
<keyword evidence="2" id="KW-0479">Metal-binding</keyword>
<evidence type="ECO:0000256" key="5">
    <source>
        <dbReference type="ARBA" id="ARBA00037114"/>
    </source>
</evidence>
<dbReference type="PRINTS" id="PR01576">
    <property type="entry name" value="PDEFORMYLASE"/>
</dbReference>
<protein>
    <recommendedName>
        <fullName evidence="7">Peptide deformylase</fullName>
    </recommendedName>
</protein>
<evidence type="ECO:0000256" key="1">
    <source>
        <dbReference type="ARBA" id="ARBA00010759"/>
    </source>
</evidence>
<dbReference type="PANTHER" id="PTHR10458">
    <property type="entry name" value="PEPTIDE DEFORMYLASE"/>
    <property type="match status" value="1"/>
</dbReference>
<gene>
    <name evidence="6" type="ORF">XF1B_04990</name>
</gene>
<comment type="similarity">
    <text evidence="1">Belongs to the polypeptide deformylase family.</text>
</comment>
<dbReference type="AlphaFoldDB" id="A0A809WUF3"/>
<dbReference type="GO" id="GO:0046872">
    <property type="term" value="F:metal ion binding"/>
    <property type="evidence" value="ECO:0007669"/>
    <property type="project" value="UniProtKB-KW"/>
</dbReference>
<keyword evidence="4" id="KW-0648">Protein biosynthesis</keyword>
<dbReference type="GO" id="GO:0042586">
    <property type="term" value="F:peptide deformylase activity"/>
    <property type="evidence" value="ECO:0007669"/>
    <property type="project" value="InterPro"/>
</dbReference>
<organism evidence="6">
    <name type="scientific">Bradyrhizobium diazoefficiens</name>
    <dbReference type="NCBI Taxonomy" id="1355477"/>
    <lineage>
        <taxon>Bacteria</taxon>
        <taxon>Pseudomonadati</taxon>
        <taxon>Pseudomonadota</taxon>
        <taxon>Alphaproteobacteria</taxon>
        <taxon>Hyphomicrobiales</taxon>
        <taxon>Nitrobacteraceae</taxon>
        <taxon>Bradyrhizobium</taxon>
    </lineage>
</organism>
<accession>A0A809WUF3</accession>
<proteinExistence type="inferred from homology"/>
<dbReference type="GO" id="GO:0006412">
    <property type="term" value="P:translation"/>
    <property type="evidence" value="ECO:0007669"/>
    <property type="project" value="UniProtKB-KW"/>
</dbReference>
<dbReference type="Pfam" id="PF01327">
    <property type="entry name" value="Pep_deformylase"/>
    <property type="match status" value="1"/>
</dbReference>
<sequence length="125" mass="14090">MLSCAYGRSKTLATGSRADAEVVVNPTWRALSTRMEIAPEGCLIIPNLKVDVPRFWEIEVEARTPEGEPRRWRAEGWRARIYQHEIDHLDGWLMTDRMLPATMTSPEPHGVGAPPELLARLDVGD</sequence>
<dbReference type="PANTHER" id="PTHR10458:SF2">
    <property type="entry name" value="PEPTIDE DEFORMYLASE, MITOCHONDRIAL"/>
    <property type="match status" value="1"/>
</dbReference>
<dbReference type="Gene3D" id="3.90.45.10">
    <property type="entry name" value="Peptide deformylase"/>
    <property type="match status" value="1"/>
</dbReference>
<evidence type="ECO:0000256" key="2">
    <source>
        <dbReference type="ARBA" id="ARBA00022723"/>
    </source>
</evidence>
<evidence type="ECO:0008006" key="7">
    <source>
        <dbReference type="Google" id="ProtNLM"/>
    </source>
</evidence>
<name>A0A809WUF3_9BRAD</name>
<dbReference type="InterPro" id="IPR023635">
    <property type="entry name" value="Peptide_deformylase"/>
</dbReference>
<reference evidence="6" key="1">
    <citation type="submission" date="2020-05" db="EMBL/GenBank/DDBJ databases">
        <title>Complete genome sequence of Bradyrhizobium diazoefficiens XF1 isolated from soybean nodule.</title>
        <authorList>
            <person name="Noda R."/>
            <person name="Kakizaki K."/>
            <person name="Minamisawa K."/>
        </authorList>
    </citation>
    <scope>NUCLEOTIDE SEQUENCE</scope>
    <source>
        <strain evidence="6">XF1</strain>
    </source>
</reference>
<dbReference type="SUPFAM" id="SSF56420">
    <property type="entry name" value="Peptide deformylase"/>
    <property type="match status" value="1"/>
</dbReference>
<comment type="function">
    <text evidence="5">Removes the formyl group from the N-terminal Met of newly synthesized proteins.</text>
</comment>
<dbReference type="EMBL" id="AP023091">
    <property type="protein sequence ID" value="BCE17818.1"/>
    <property type="molecule type" value="Genomic_DNA"/>
</dbReference>
<evidence type="ECO:0000313" key="6">
    <source>
        <dbReference type="EMBL" id="BCE17818.1"/>
    </source>
</evidence>
<dbReference type="InterPro" id="IPR036821">
    <property type="entry name" value="Peptide_deformylase_sf"/>
</dbReference>
<evidence type="ECO:0000256" key="3">
    <source>
        <dbReference type="ARBA" id="ARBA00022801"/>
    </source>
</evidence>